<sequence length="104" mass="11460">MLKSSGTSSSGGPRVSNHRYSLRVVTARGRPVGFQHGRTSKANEAATSQITNFFPTRKRRSNDEQIPLTPSKLKKQNVDVNNNNCQVVPDCTFVDVENDENDPG</sequence>
<feature type="compositionally biased region" description="Polar residues" evidence="1">
    <location>
        <begin position="1"/>
        <end position="11"/>
    </location>
</feature>
<reference evidence="4" key="1">
    <citation type="submission" date="2016-06" db="UniProtKB">
        <authorList>
            <consortium name="WormBaseParasite"/>
        </authorList>
    </citation>
    <scope>IDENTIFICATION</scope>
</reference>
<name>A0A183E0D2_9BILA</name>
<evidence type="ECO:0000313" key="2">
    <source>
        <dbReference type="EMBL" id="VDN24139.1"/>
    </source>
</evidence>
<reference evidence="2 3" key="2">
    <citation type="submission" date="2018-11" db="EMBL/GenBank/DDBJ databases">
        <authorList>
            <consortium name="Pathogen Informatics"/>
        </authorList>
    </citation>
    <scope>NUCLEOTIDE SEQUENCE [LARGE SCALE GENOMIC DNA]</scope>
</reference>
<dbReference type="EMBL" id="UYRT01081244">
    <property type="protein sequence ID" value="VDN24139.1"/>
    <property type="molecule type" value="Genomic_DNA"/>
</dbReference>
<evidence type="ECO:0000256" key="1">
    <source>
        <dbReference type="SAM" id="MobiDB-lite"/>
    </source>
</evidence>
<dbReference type="AlphaFoldDB" id="A0A183E0D2"/>
<evidence type="ECO:0000313" key="3">
    <source>
        <dbReference type="Proteomes" id="UP000271098"/>
    </source>
</evidence>
<evidence type="ECO:0000313" key="4">
    <source>
        <dbReference type="WBParaSite" id="GPUH_0001444201-mRNA-1"/>
    </source>
</evidence>
<accession>A0A183E0D2</accession>
<dbReference type="WBParaSite" id="GPUH_0001444201-mRNA-1">
    <property type="protein sequence ID" value="GPUH_0001444201-mRNA-1"/>
    <property type="gene ID" value="GPUH_0001444201"/>
</dbReference>
<feature type="region of interest" description="Disordered" evidence="1">
    <location>
        <begin position="1"/>
        <end position="20"/>
    </location>
</feature>
<organism evidence="4">
    <name type="scientific">Gongylonema pulchrum</name>
    <dbReference type="NCBI Taxonomy" id="637853"/>
    <lineage>
        <taxon>Eukaryota</taxon>
        <taxon>Metazoa</taxon>
        <taxon>Ecdysozoa</taxon>
        <taxon>Nematoda</taxon>
        <taxon>Chromadorea</taxon>
        <taxon>Rhabditida</taxon>
        <taxon>Spirurina</taxon>
        <taxon>Spiruromorpha</taxon>
        <taxon>Spiruroidea</taxon>
        <taxon>Gongylonematidae</taxon>
        <taxon>Gongylonema</taxon>
    </lineage>
</organism>
<proteinExistence type="predicted"/>
<protein>
    <submittedName>
        <fullName evidence="2 4">Uncharacterized protein</fullName>
    </submittedName>
</protein>
<dbReference type="Proteomes" id="UP000271098">
    <property type="component" value="Unassembled WGS sequence"/>
</dbReference>
<keyword evidence="3" id="KW-1185">Reference proteome</keyword>
<gene>
    <name evidence="2" type="ORF">GPUH_LOCUS14422</name>
</gene>